<dbReference type="RefSeq" id="WP_126407923.1">
    <property type="nucleotide sequence ID" value="NZ_RXNT01000004.1"/>
</dbReference>
<feature type="domain" description="Gfo/Idh/MocA-like oxidoreductase N-terminal" evidence="1">
    <location>
        <begin position="34"/>
        <end position="101"/>
    </location>
</feature>
<proteinExistence type="predicted"/>
<comment type="caution">
    <text evidence="3">The sequence shown here is derived from an EMBL/GenBank/DDBJ whole genome shotgun (WGS) entry which is preliminary data.</text>
</comment>
<dbReference type="OrthoDB" id="9815825at2"/>
<reference evidence="3 4" key="1">
    <citation type="submission" date="2018-12" db="EMBL/GenBank/DDBJ databases">
        <title>Bacillus yapensis draft genome sequence.</title>
        <authorList>
            <person name="Yu L."/>
            <person name="Xu X."/>
            <person name="Tang X."/>
        </authorList>
    </citation>
    <scope>NUCLEOTIDE SEQUENCE [LARGE SCALE GENOMIC DNA]</scope>
    <source>
        <strain evidence="3 4">XXST-01</strain>
    </source>
</reference>
<dbReference type="PANTHER" id="PTHR43377:SF1">
    <property type="entry name" value="BILIVERDIN REDUCTASE A"/>
    <property type="match status" value="1"/>
</dbReference>
<dbReference type="InterPro" id="IPR055170">
    <property type="entry name" value="GFO_IDH_MocA-like_dom"/>
</dbReference>
<feature type="domain" description="GFO/IDH/MocA-like oxidoreductase" evidence="2">
    <location>
        <begin position="126"/>
        <end position="213"/>
    </location>
</feature>
<dbReference type="SUPFAM" id="SSF51735">
    <property type="entry name" value="NAD(P)-binding Rossmann-fold domains"/>
    <property type="match status" value="1"/>
</dbReference>
<organism evidence="3 4">
    <name type="scientific">Bacillus yapensis</name>
    <dbReference type="NCBI Taxonomy" id="2492960"/>
    <lineage>
        <taxon>Bacteria</taxon>
        <taxon>Bacillati</taxon>
        <taxon>Bacillota</taxon>
        <taxon>Bacilli</taxon>
        <taxon>Bacillales</taxon>
        <taxon>Bacillaceae</taxon>
        <taxon>Bacillus</taxon>
    </lineage>
</organism>
<dbReference type="InterPro" id="IPR036291">
    <property type="entry name" value="NAD(P)-bd_dom_sf"/>
</dbReference>
<dbReference type="Gene3D" id="3.40.50.720">
    <property type="entry name" value="NAD(P)-binding Rossmann-like Domain"/>
    <property type="match status" value="1"/>
</dbReference>
<dbReference type="Proteomes" id="UP000271374">
    <property type="component" value="Unassembled WGS sequence"/>
</dbReference>
<dbReference type="Gene3D" id="3.30.360.10">
    <property type="entry name" value="Dihydrodipicolinate Reductase, domain 2"/>
    <property type="match status" value="1"/>
</dbReference>
<dbReference type="InterPro" id="IPR000683">
    <property type="entry name" value="Gfo/Idh/MocA-like_OxRdtase_N"/>
</dbReference>
<protein>
    <submittedName>
        <fullName evidence="3">Gfo/Idh/MocA family oxidoreductase</fullName>
    </submittedName>
</protein>
<dbReference type="EMBL" id="RXNT01000004">
    <property type="protein sequence ID" value="RTR34050.1"/>
    <property type="molecule type" value="Genomic_DNA"/>
</dbReference>
<evidence type="ECO:0000313" key="3">
    <source>
        <dbReference type="EMBL" id="RTR34050.1"/>
    </source>
</evidence>
<dbReference type="GO" id="GO:0000166">
    <property type="term" value="F:nucleotide binding"/>
    <property type="evidence" value="ECO:0007669"/>
    <property type="project" value="InterPro"/>
</dbReference>
<gene>
    <name evidence="3" type="ORF">EKG37_07515</name>
</gene>
<dbReference type="PANTHER" id="PTHR43377">
    <property type="entry name" value="BILIVERDIN REDUCTASE A"/>
    <property type="match status" value="1"/>
</dbReference>
<name>A0A431WET4_9BACI</name>
<dbReference type="Pfam" id="PF22725">
    <property type="entry name" value="GFO_IDH_MocA_C3"/>
    <property type="match status" value="1"/>
</dbReference>
<accession>A0A431WET4</accession>
<dbReference type="InterPro" id="IPR051450">
    <property type="entry name" value="Gfo/Idh/MocA_Oxidoreductases"/>
</dbReference>
<dbReference type="Pfam" id="PF01408">
    <property type="entry name" value="GFO_IDH_MocA"/>
    <property type="match status" value="1"/>
</dbReference>
<evidence type="ECO:0000259" key="1">
    <source>
        <dbReference type="Pfam" id="PF01408"/>
    </source>
</evidence>
<evidence type="ECO:0000313" key="4">
    <source>
        <dbReference type="Proteomes" id="UP000271374"/>
    </source>
</evidence>
<evidence type="ECO:0000259" key="2">
    <source>
        <dbReference type="Pfam" id="PF22725"/>
    </source>
</evidence>
<sequence length="308" mass="35396">MKNIAIVGMGFMGMTHLQAYQKMENVHVTAIESNEFDELLRKKVDVIDICLPTFLHEEYIIKAAHAGKHIICEKPLTLTTESAARIIDAVQQNNVRLFVGHVLRFWPEYEQIKLYSKKEKFDIVHAKRLGQLPKWSTWFQYPEKSGGALFDLHIHDIDFLSYVFGEVESVFAVGSKNQFGAWDHVMSTLSFKNGSKAFVEGSHRMTGEYPFTFAFRAQSRESTIELNVVAGENIESISSNQFFRYDTGKKSSIEIEKKEPFENELAYFIHCLEADEENNVILLEDVLYTLRILEAIQQSLETGRVVRI</sequence>
<dbReference type="SUPFAM" id="SSF55347">
    <property type="entry name" value="Glyceraldehyde-3-phosphate dehydrogenase-like, C-terminal domain"/>
    <property type="match status" value="1"/>
</dbReference>
<keyword evidence="4" id="KW-1185">Reference proteome</keyword>
<dbReference type="AlphaFoldDB" id="A0A431WET4"/>